<name>A0A914H1S3_GLORO</name>
<proteinExistence type="predicted"/>
<protein>
    <submittedName>
        <fullName evidence="3">Uncharacterized protein</fullName>
    </submittedName>
</protein>
<organism evidence="2 3">
    <name type="scientific">Globodera rostochiensis</name>
    <name type="common">Golden nematode worm</name>
    <name type="synonym">Heterodera rostochiensis</name>
    <dbReference type="NCBI Taxonomy" id="31243"/>
    <lineage>
        <taxon>Eukaryota</taxon>
        <taxon>Metazoa</taxon>
        <taxon>Ecdysozoa</taxon>
        <taxon>Nematoda</taxon>
        <taxon>Chromadorea</taxon>
        <taxon>Rhabditida</taxon>
        <taxon>Tylenchina</taxon>
        <taxon>Tylenchomorpha</taxon>
        <taxon>Tylenchoidea</taxon>
        <taxon>Heteroderidae</taxon>
        <taxon>Heteroderinae</taxon>
        <taxon>Globodera</taxon>
    </lineage>
</organism>
<evidence type="ECO:0000256" key="1">
    <source>
        <dbReference type="SAM" id="MobiDB-lite"/>
    </source>
</evidence>
<accession>A0A914H1S3</accession>
<sequence>MAQAKEEAFAIRYPSNSTKSKRERRPISSIQRFAFYVHPNKIISSRNLFQFAQRTSTTDDSFSFAQLTRKNRTPKRRLEAGYDLQRSAAGSVF</sequence>
<dbReference type="WBParaSite" id="Gr19_v10_g13214.t1">
    <property type="protein sequence ID" value="Gr19_v10_g13214.t1"/>
    <property type="gene ID" value="Gr19_v10_g13214"/>
</dbReference>
<evidence type="ECO:0000313" key="2">
    <source>
        <dbReference type="Proteomes" id="UP000887572"/>
    </source>
</evidence>
<keyword evidence="2" id="KW-1185">Reference proteome</keyword>
<reference evidence="3" key="1">
    <citation type="submission" date="2022-11" db="UniProtKB">
        <authorList>
            <consortium name="WormBaseParasite"/>
        </authorList>
    </citation>
    <scope>IDENTIFICATION</scope>
</reference>
<dbReference type="AlphaFoldDB" id="A0A914H1S3"/>
<dbReference type="Proteomes" id="UP000887572">
    <property type="component" value="Unplaced"/>
</dbReference>
<evidence type="ECO:0000313" key="3">
    <source>
        <dbReference type="WBParaSite" id="Gr19_v10_g13214.t1"/>
    </source>
</evidence>
<feature type="region of interest" description="Disordered" evidence="1">
    <location>
        <begin position="1"/>
        <end position="25"/>
    </location>
</feature>